<dbReference type="Gene3D" id="3.40.50.10540">
    <property type="entry name" value="Crotonobetainyl-coa:carnitine coa-transferase, domain 1"/>
    <property type="match status" value="1"/>
</dbReference>
<evidence type="ECO:0000256" key="1">
    <source>
        <dbReference type="ARBA" id="ARBA00022679"/>
    </source>
</evidence>
<dbReference type="PANTHER" id="PTHR48207">
    <property type="entry name" value="SUCCINATE--HYDROXYMETHYLGLUTARATE COA-TRANSFERASE"/>
    <property type="match status" value="1"/>
</dbReference>
<keyword evidence="1 2" id="KW-0808">Transferase</keyword>
<accession>W8QVF6</accession>
<gene>
    <name evidence="2" type="ORF">CH92_05380</name>
</gene>
<dbReference type="InterPro" id="IPR003673">
    <property type="entry name" value="CoA-Trfase_fam_III"/>
</dbReference>
<dbReference type="SUPFAM" id="SSF89796">
    <property type="entry name" value="CoA-transferase family III (CaiB/BaiF)"/>
    <property type="match status" value="1"/>
</dbReference>
<dbReference type="Gene3D" id="3.30.1540.10">
    <property type="entry name" value="formyl-coa transferase, domain 3"/>
    <property type="match status" value="1"/>
</dbReference>
<evidence type="ECO:0000313" key="2">
    <source>
        <dbReference type="EMBL" id="AHL74555.1"/>
    </source>
</evidence>
<dbReference type="GO" id="GO:0008410">
    <property type="term" value="F:CoA-transferase activity"/>
    <property type="evidence" value="ECO:0007669"/>
    <property type="project" value="TreeGrafter"/>
</dbReference>
<dbReference type="EMBL" id="CP007441">
    <property type="protein sequence ID" value="AHL74555.1"/>
    <property type="molecule type" value="Genomic_DNA"/>
</dbReference>
<name>W8QVF6_STUST</name>
<dbReference type="PANTHER" id="PTHR48207:SF3">
    <property type="entry name" value="SUCCINATE--HYDROXYMETHYLGLUTARATE COA-TRANSFERASE"/>
    <property type="match status" value="1"/>
</dbReference>
<reference evidence="3" key="1">
    <citation type="journal article" date="2014" name="Genome Announc.">
        <title>Complete Genome Sequence of the Highly Transformable Pseudomonas stutzeri Strain 28a24.</title>
        <authorList>
            <person name="Smith B.A."/>
            <person name="Dougherty K.M."/>
            <person name="Baltrus D.A."/>
        </authorList>
    </citation>
    <scope>NUCLEOTIDE SEQUENCE [LARGE SCALE GENOMIC DNA]</scope>
    <source>
        <strain evidence="3">28a24</strain>
    </source>
</reference>
<protein>
    <submittedName>
        <fullName evidence="2">CoA-transferase</fullName>
    </submittedName>
</protein>
<reference evidence="2 3" key="2">
    <citation type="submission" date="2014-03" db="EMBL/GenBank/DDBJ databases">
        <authorList>
            <person name="Baltrus D."/>
            <person name="Dougherty K."/>
        </authorList>
    </citation>
    <scope>NUCLEOTIDE SEQUENCE</scope>
    <source>
        <strain evidence="2 3">28a24</strain>
    </source>
</reference>
<sequence>MLPLRNVKILDISQIMAGPYCTMVLGDLGAEVIKVEKSNGGDDSRQMGPYVNGESTCFFQINRNKKSISLNLKNQRARDIFYRLAADADVIVENYRPGVTQSLHIDYETIRALNPGIIYCSISGYGQTGPSRNKGGFDLVAQGMSGLMSMTGEPGKRPLKTGIAVYDIGAGLTAIYSILAAYIHKQSTGEGQHIDIAITECGLPWFAWEAAAYFAEGTVPQPTGSRHRISAPYQAVKARDGYLMLGCANQRTWERLCRDVIAREDLLADERFVTNSDRARNVEALEEILEQILSQQPMQHWLGLCETAGVPAGPINDFAQAMHDEHYLERGMVQEVSHPVIGTMKTIGFPAKFSRTPSQIRRPAPLFAEHTDEVLHGIGMSDADIGSLRSEGCIH</sequence>
<dbReference type="AlphaFoldDB" id="W8QVF6"/>
<evidence type="ECO:0000313" key="3">
    <source>
        <dbReference type="Proteomes" id="UP000019522"/>
    </source>
</evidence>
<dbReference type="InterPro" id="IPR023606">
    <property type="entry name" value="CoA-Trfase_III_dom_1_sf"/>
</dbReference>
<dbReference type="InterPro" id="IPR050483">
    <property type="entry name" value="CoA-transferase_III_domain"/>
</dbReference>
<dbReference type="OrthoDB" id="9058532at2"/>
<dbReference type="Pfam" id="PF02515">
    <property type="entry name" value="CoA_transf_3"/>
    <property type="match status" value="1"/>
</dbReference>
<dbReference type="Proteomes" id="UP000019522">
    <property type="component" value="Chromosome"/>
</dbReference>
<dbReference type="RefSeq" id="WP_025240730.1">
    <property type="nucleotide sequence ID" value="NZ_CP007441.1"/>
</dbReference>
<proteinExistence type="predicted"/>
<dbReference type="InterPro" id="IPR044855">
    <property type="entry name" value="CoA-Trfase_III_dom3_sf"/>
</dbReference>
<dbReference type="KEGG" id="pstt:CH92_05380"/>
<dbReference type="PATRIC" id="fig|316.77.peg.1070"/>
<organism evidence="2 3">
    <name type="scientific">Stutzerimonas stutzeri</name>
    <name type="common">Pseudomonas stutzeri</name>
    <dbReference type="NCBI Taxonomy" id="316"/>
    <lineage>
        <taxon>Bacteria</taxon>
        <taxon>Pseudomonadati</taxon>
        <taxon>Pseudomonadota</taxon>
        <taxon>Gammaproteobacteria</taxon>
        <taxon>Pseudomonadales</taxon>
        <taxon>Pseudomonadaceae</taxon>
        <taxon>Stutzerimonas</taxon>
    </lineage>
</organism>